<keyword evidence="3" id="KW-1185">Reference proteome</keyword>
<name>A0A1R1YH88_9FUNG</name>
<dbReference type="OrthoDB" id="5520986at2759"/>
<reference evidence="2 3" key="1">
    <citation type="submission" date="2017-01" db="EMBL/GenBank/DDBJ databases">
        <authorList>
            <person name="Mah S.A."/>
            <person name="Swanson W.J."/>
            <person name="Moy G.W."/>
            <person name="Vacquier V.D."/>
        </authorList>
    </citation>
    <scope>NUCLEOTIDE SEQUENCE [LARGE SCALE GENOMIC DNA]</scope>
    <source>
        <strain evidence="2 3">GSMNP</strain>
    </source>
</reference>
<sequence length="171" mass="19402">MYQINSHPRQSFSGIETRIPILKSFITRPRASAQNEIGEPTPPNSDTDISLRKPDSSQQQKKTLGGIFDFSKKGEQPPTPPSEEYQVKKYPSFNRDKNRPFVFNIPSRDVLTPSDSPEYQLKQNPNGTFVAPAKSLGQHPMYRTSMAPPEYNGKNKEYNSPLNEPIFTGWN</sequence>
<proteinExistence type="predicted"/>
<dbReference type="EMBL" id="LSSN01000044">
    <property type="protein sequence ID" value="OMJ26270.1"/>
    <property type="molecule type" value="Genomic_DNA"/>
</dbReference>
<feature type="region of interest" description="Disordered" evidence="1">
    <location>
        <begin position="26"/>
        <end position="86"/>
    </location>
</feature>
<gene>
    <name evidence="2" type="ORF">AYI70_g301</name>
</gene>
<organism evidence="2 3">
    <name type="scientific">Smittium culicis</name>
    <dbReference type="NCBI Taxonomy" id="133412"/>
    <lineage>
        <taxon>Eukaryota</taxon>
        <taxon>Fungi</taxon>
        <taxon>Fungi incertae sedis</taxon>
        <taxon>Zoopagomycota</taxon>
        <taxon>Kickxellomycotina</taxon>
        <taxon>Harpellomycetes</taxon>
        <taxon>Harpellales</taxon>
        <taxon>Legeriomycetaceae</taxon>
        <taxon>Smittium</taxon>
    </lineage>
</organism>
<dbReference type="AlphaFoldDB" id="A0A1R1YH88"/>
<evidence type="ECO:0000313" key="2">
    <source>
        <dbReference type="EMBL" id="OMJ26270.1"/>
    </source>
</evidence>
<feature type="compositionally biased region" description="Polar residues" evidence="1">
    <location>
        <begin position="113"/>
        <end position="127"/>
    </location>
</feature>
<feature type="region of interest" description="Disordered" evidence="1">
    <location>
        <begin position="105"/>
        <end position="171"/>
    </location>
</feature>
<protein>
    <submittedName>
        <fullName evidence="2">Uncharacterized protein</fullName>
    </submittedName>
</protein>
<dbReference type="Proteomes" id="UP000187283">
    <property type="component" value="Unassembled WGS sequence"/>
</dbReference>
<evidence type="ECO:0000313" key="3">
    <source>
        <dbReference type="Proteomes" id="UP000187283"/>
    </source>
</evidence>
<evidence type="ECO:0000256" key="1">
    <source>
        <dbReference type="SAM" id="MobiDB-lite"/>
    </source>
</evidence>
<comment type="caution">
    <text evidence="2">The sequence shown here is derived from an EMBL/GenBank/DDBJ whole genome shotgun (WGS) entry which is preliminary data.</text>
</comment>
<accession>A0A1R1YH88</accession>